<proteinExistence type="predicted"/>
<protein>
    <submittedName>
        <fullName evidence="1">CLUMA_CG014634, isoform A</fullName>
    </submittedName>
</protein>
<evidence type="ECO:0000313" key="2">
    <source>
        <dbReference type="Proteomes" id="UP000183832"/>
    </source>
</evidence>
<name>A0A1J1IMI0_9DIPT</name>
<dbReference type="EMBL" id="CVRI01000055">
    <property type="protein sequence ID" value="CRL01445.1"/>
    <property type="molecule type" value="Genomic_DNA"/>
</dbReference>
<gene>
    <name evidence="1" type="ORF">CLUMA_CG014634</name>
</gene>
<reference evidence="1 2" key="1">
    <citation type="submission" date="2015-04" db="EMBL/GenBank/DDBJ databases">
        <authorList>
            <person name="Syromyatnikov M.Y."/>
            <person name="Popov V.N."/>
        </authorList>
    </citation>
    <scope>NUCLEOTIDE SEQUENCE [LARGE SCALE GENOMIC DNA]</scope>
</reference>
<organism evidence="1 2">
    <name type="scientific">Clunio marinus</name>
    <dbReference type="NCBI Taxonomy" id="568069"/>
    <lineage>
        <taxon>Eukaryota</taxon>
        <taxon>Metazoa</taxon>
        <taxon>Ecdysozoa</taxon>
        <taxon>Arthropoda</taxon>
        <taxon>Hexapoda</taxon>
        <taxon>Insecta</taxon>
        <taxon>Pterygota</taxon>
        <taxon>Neoptera</taxon>
        <taxon>Endopterygota</taxon>
        <taxon>Diptera</taxon>
        <taxon>Nematocera</taxon>
        <taxon>Chironomoidea</taxon>
        <taxon>Chironomidae</taxon>
        <taxon>Clunio</taxon>
    </lineage>
</organism>
<dbReference type="Proteomes" id="UP000183832">
    <property type="component" value="Unassembled WGS sequence"/>
</dbReference>
<dbReference type="AlphaFoldDB" id="A0A1J1IMI0"/>
<sequence>MMNGLWIFMEIRVSRSDVTEQTRLQTPPIVVLCIHRSCGSFRSTLPPPLIASLTSSCNSLHRSGST</sequence>
<evidence type="ECO:0000313" key="1">
    <source>
        <dbReference type="EMBL" id="CRL01445.1"/>
    </source>
</evidence>
<accession>A0A1J1IMI0</accession>
<keyword evidence="2" id="KW-1185">Reference proteome</keyword>